<dbReference type="EMBL" id="MH375644">
    <property type="protein sequence ID" value="AXC34372.1"/>
    <property type="molecule type" value="Genomic_DNA"/>
</dbReference>
<accession>A0A384ZRV9</accession>
<protein>
    <submittedName>
        <fullName evidence="2">Uncharacterized protein</fullName>
    </submittedName>
</protein>
<evidence type="ECO:0000256" key="1">
    <source>
        <dbReference type="SAM" id="MobiDB-lite"/>
    </source>
</evidence>
<reference evidence="2 3" key="1">
    <citation type="submission" date="2018-05" db="EMBL/GenBank/DDBJ databases">
        <title>The genome of Vibrio coralliilyticus phage YC.</title>
        <authorList>
            <person name="Benler S."/>
        </authorList>
    </citation>
    <scope>NUCLEOTIDE SEQUENCE [LARGE SCALE GENOMIC DNA]</scope>
</reference>
<dbReference type="GeneID" id="55608450"/>
<name>A0A384ZRV9_9CAUD</name>
<evidence type="ECO:0000313" key="2">
    <source>
        <dbReference type="EMBL" id="AXC34372.1"/>
    </source>
</evidence>
<dbReference type="Pfam" id="PF24224">
    <property type="entry name" value="DUF7440"/>
    <property type="match status" value="1"/>
</dbReference>
<dbReference type="KEGG" id="vg:55608450"/>
<keyword evidence="3" id="KW-1185">Reference proteome</keyword>
<organism evidence="2 3">
    <name type="scientific">Vibrio phage YC</name>
    <dbReference type="NCBI Taxonomy" id="2267403"/>
    <lineage>
        <taxon>Viruses</taxon>
        <taxon>Duplodnaviria</taxon>
        <taxon>Heunggongvirae</taxon>
        <taxon>Uroviricota</taxon>
        <taxon>Caudoviricetes</taxon>
        <taxon>Pantevenvirales</taxon>
        <taxon>Ackermannviridae</taxon>
        <taxon>Campanilevirus</taxon>
        <taxon>Campanilevirus YC</taxon>
    </lineage>
</organism>
<feature type="compositionally biased region" description="Acidic residues" evidence="1">
    <location>
        <begin position="138"/>
        <end position="159"/>
    </location>
</feature>
<dbReference type="Proteomes" id="UP000260311">
    <property type="component" value="Segment"/>
</dbReference>
<feature type="region of interest" description="Disordered" evidence="1">
    <location>
        <begin position="93"/>
        <end position="164"/>
    </location>
</feature>
<dbReference type="InterPro" id="IPR055863">
    <property type="entry name" value="DUF7440"/>
</dbReference>
<evidence type="ECO:0000313" key="3">
    <source>
        <dbReference type="Proteomes" id="UP000260311"/>
    </source>
</evidence>
<proteinExistence type="predicted"/>
<sequence>MTTINENYGPQSLRRTDLEIPSVERGLLVYATNQGWCVDNPNQHNFSEIIVENINLLNRLMAAGYDRYGHPLEGNPHPSITAHHRFSSNHTVLGVETPEPDQEDVESKGVGVDTYTESDGVEGVSETPTPEESKDEKETQEEPESEGQQEPEQEPVDEPTETKEVKVYTKAELKKLSVDEVLAVAKERGIDAPSKAKAIDLILTSQKG</sequence>
<dbReference type="RefSeq" id="YP_009838218.1">
    <property type="nucleotide sequence ID" value="NC_048709.1"/>
</dbReference>